<dbReference type="InterPro" id="IPR002048">
    <property type="entry name" value="EF_hand_dom"/>
</dbReference>
<dbReference type="Gene3D" id="1.10.238.10">
    <property type="entry name" value="EF-hand"/>
    <property type="match status" value="1"/>
</dbReference>
<dbReference type="GO" id="GO:0005525">
    <property type="term" value="F:GTP binding"/>
    <property type="evidence" value="ECO:0007669"/>
    <property type="project" value="UniProtKB-KW"/>
</dbReference>
<feature type="compositionally biased region" description="Pro residues" evidence="6">
    <location>
        <begin position="587"/>
        <end position="603"/>
    </location>
</feature>
<evidence type="ECO:0000256" key="5">
    <source>
        <dbReference type="SAM" id="Coils"/>
    </source>
</evidence>
<dbReference type="GO" id="GO:0003924">
    <property type="term" value="F:GTPase activity"/>
    <property type="evidence" value="ECO:0007669"/>
    <property type="project" value="InterPro"/>
</dbReference>
<dbReference type="SUPFAM" id="SSF47473">
    <property type="entry name" value="EF-hand"/>
    <property type="match status" value="1"/>
</dbReference>
<dbReference type="PROSITE" id="PS51420">
    <property type="entry name" value="RHO"/>
    <property type="match status" value="1"/>
</dbReference>
<evidence type="ECO:0000256" key="1">
    <source>
        <dbReference type="ARBA" id="ARBA00022741"/>
    </source>
</evidence>
<dbReference type="PRINTS" id="PR00449">
    <property type="entry name" value="RASTRNSFRMNG"/>
</dbReference>
<evidence type="ECO:0000256" key="2">
    <source>
        <dbReference type="ARBA" id="ARBA00022837"/>
    </source>
</evidence>
<dbReference type="Pfam" id="PF00036">
    <property type="entry name" value="EF-hand_1"/>
    <property type="match status" value="1"/>
</dbReference>
<protein>
    <recommendedName>
        <fullName evidence="7">EF-hand domain-containing protein</fullName>
    </recommendedName>
</protein>
<keyword evidence="2" id="KW-0106">Calcium</keyword>
<keyword evidence="9" id="KW-1185">Reference proteome</keyword>
<feature type="coiled-coil region" evidence="5">
    <location>
        <begin position="304"/>
        <end position="406"/>
    </location>
</feature>
<dbReference type="InterPro" id="IPR001806">
    <property type="entry name" value="Small_GTPase"/>
</dbReference>
<dbReference type="CDD" id="cd00154">
    <property type="entry name" value="Rab"/>
    <property type="match status" value="1"/>
</dbReference>
<dbReference type="SMART" id="SM00174">
    <property type="entry name" value="RHO"/>
    <property type="match status" value="1"/>
</dbReference>
<gene>
    <name evidence="8" type="primary">100633368</name>
</gene>
<evidence type="ECO:0000313" key="9">
    <source>
        <dbReference type="Proteomes" id="UP000007879"/>
    </source>
</evidence>
<dbReference type="SMART" id="SM00177">
    <property type="entry name" value="ARF"/>
    <property type="match status" value="1"/>
</dbReference>
<dbReference type="EnsemblMetazoa" id="XM_019993235.1">
    <property type="protein sequence ID" value="XP_019848794.1"/>
    <property type="gene ID" value="LOC100633368"/>
</dbReference>
<dbReference type="NCBIfam" id="TIGR00231">
    <property type="entry name" value="small_GTP"/>
    <property type="match status" value="1"/>
</dbReference>
<evidence type="ECO:0000259" key="7">
    <source>
        <dbReference type="PROSITE" id="PS50222"/>
    </source>
</evidence>
<keyword evidence="4" id="KW-0449">Lipoprotein</keyword>
<dbReference type="KEGG" id="aqu:100633368"/>
<evidence type="ECO:0000256" key="3">
    <source>
        <dbReference type="ARBA" id="ARBA00023134"/>
    </source>
</evidence>
<organism evidence="8 9">
    <name type="scientific">Amphimedon queenslandica</name>
    <name type="common">Sponge</name>
    <dbReference type="NCBI Taxonomy" id="400682"/>
    <lineage>
        <taxon>Eukaryota</taxon>
        <taxon>Metazoa</taxon>
        <taxon>Porifera</taxon>
        <taxon>Demospongiae</taxon>
        <taxon>Heteroscleromorpha</taxon>
        <taxon>Haplosclerida</taxon>
        <taxon>Niphatidae</taxon>
        <taxon>Amphimedon</taxon>
    </lineage>
</organism>
<sequence length="832" mass="93126">MDPTQVQQRYNGASHSNHQLGLPASPTGSLLRGWRPSLAVLFHQFLSRGNSSEGEEEEERDYLLKEDFSEVFPDANQLDKAFEELDADKDGRITLDEFMAGFATFLRQAQMSSSLNPDSLEPATEELLKRGGSSRRSVRRRPIPEIFFETVEGDGTGGGGSGESNGVQKPTDSFKTSLKPLATRTQESIEQLWIRLNNSNPELVTDFEEFICDMSTEVESAQNALKRQREANTKEAYQLDEEMVRIQHDTLTALEQETALLREKAHSSQSKLEVQLYEKERELTEIKGKLELLSRLLDKCVLSVLQLENKITESNNRHNELKEMYQNTFDEKDELHERLSQSESLLKKSQEEIDAMKKENNEKLKDLLEEKEKKEESLQQIESKYLKEIKELKDVLSNVVQQQEIQQQKQVQLQTKLLVESSGTGSQVQRPDLLTAAHYDILGRDSPSPSLHDEIVATEGNTSPVLRDTMLRLRPPTLIVPPPVSGLGVVGSGVNFKELDHLDLATTPTQQQSANQMQLDTGGVRLRSKTSLQVERGAMPRPVSLMGTRGGASNNNSLDLNWPPSNWTVAPQDWLASVAAGNITRSPSPPDTELLPPPPPQPSPSDNGRGSRLRKSYSNPDMCQPLQFLDKMVVQPDITFKILIVGNPHVGKSCFLTRLCTNTFTTKYASTIGVDFYSRALVIDDKTVALQFWDTAGQERFQSVTKAYYRGADGVILMYDITSEETFIAVRKWINSMQDNMDKLPACLLLVGNKVDLEHNEKREVLSETGETFAKIYGAHFIETSAKLGFNVTNACLTLVNKLLSEVILSGDSRQGNTITVGEKEKKSNCSC</sequence>
<feature type="region of interest" description="Disordered" evidence="6">
    <location>
        <begin position="581"/>
        <end position="616"/>
    </location>
</feature>
<dbReference type="SMART" id="SM00173">
    <property type="entry name" value="RAS"/>
    <property type="match status" value="1"/>
</dbReference>
<dbReference type="FunFam" id="3.40.50.300:FF:001129">
    <property type="entry name" value="ras-related protein Rab-44 isoform X2"/>
    <property type="match status" value="1"/>
</dbReference>
<evidence type="ECO:0000256" key="6">
    <source>
        <dbReference type="SAM" id="MobiDB-lite"/>
    </source>
</evidence>
<feature type="region of interest" description="Disordered" evidence="6">
    <location>
        <begin position="1"/>
        <end position="24"/>
    </location>
</feature>
<proteinExistence type="predicted"/>
<dbReference type="SMART" id="SM00176">
    <property type="entry name" value="RAN"/>
    <property type="match status" value="1"/>
</dbReference>
<reference evidence="8" key="2">
    <citation type="submission" date="2024-06" db="UniProtKB">
        <authorList>
            <consortium name="EnsemblMetazoa"/>
        </authorList>
    </citation>
    <scope>IDENTIFICATION</scope>
</reference>
<evidence type="ECO:0000313" key="8">
    <source>
        <dbReference type="EnsemblMetazoa" id="XP_019848794.1"/>
    </source>
</evidence>
<keyword evidence="1" id="KW-0547">Nucleotide-binding</keyword>
<dbReference type="Proteomes" id="UP000007879">
    <property type="component" value="Unassembled WGS sequence"/>
</dbReference>
<dbReference type="SUPFAM" id="SSF52540">
    <property type="entry name" value="P-loop containing nucleoside triphosphate hydrolases"/>
    <property type="match status" value="1"/>
</dbReference>
<dbReference type="SMART" id="SM00054">
    <property type="entry name" value="EFh"/>
    <property type="match status" value="1"/>
</dbReference>
<keyword evidence="5" id="KW-0175">Coiled coil</keyword>
<accession>A0AAN0IVP1</accession>
<keyword evidence="3" id="KW-0342">GTP-binding</keyword>
<feature type="domain" description="EF-hand" evidence="7">
    <location>
        <begin position="73"/>
        <end position="108"/>
    </location>
</feature>
<dbReference type="AlphaFoldDB" id="A0AAN0IVP1"/>
<dbReference type="SMART" id="SM00175">
    <property type="entry name" value="RAB"/>
    <property type="match status" value="1"/>
</dbReference>
<evidence type="ECO:0000256" key="4">
    <source>
        <dbReference type="ARBA" id="ARBA00023288"/>
    </source>
</evidence>
<feature type="region of interest" description="Disordered" evidence="6">
    <location>
        <begin position="150"/>
        <end position="181"/>
    </location>
</feature>
<dbReference type="InterPro" id="IPR050227">
    <property type="entry name" value="Rab"/>
</dbReference>
<dbReference type="PANTHER" id="PTHR47977">
    <property type="entry name" value="RAS-RELATED PROTEIN RAB"/>
    <property type="match status" value="1"/>
</dbReference>
<reference evidence="9" key="1">
    <citation type="journal article" date="2010" name="Nature">
        <title>The Amphimedon queenslandica genome and the evolution of animal complexity.</title>
        <authorList>
            <person name="Srivastava M."/>
            <person name="Simakov O."/>
            <person name="Chapman J."/>
            <person name="Fahey B."/>
            <person name="Gauthier M.E."/>
            <person name="Mitros T."/>
            <person name="Richards G.S."/>
            <person name="Conaco C."/>
            <person name="Dacre M."/>
            <person name="Hellsten U."/>
            <person name="Larroux C."/>
            <person name="Putnam N.H."/>
            <person name="Stanke M."/>
            <person name="Adamska M."/>
            <person name="Darling A."/>
            <person name="Degnan S.M."/>
            <person name="Oakley T.H."/>
            <person name="Plachetzki D.C."/>
            <person name="Zhai Y."/>
            <person name="Adamski M."/>
            <person name="Calcino A."/>
            <person name="Cummins S.F."/>
            <person name="Goodstein D.M."/>
            <person name="Harris C."/>
            <person name="Jackson D.J."/>
            <person name="Leys S.P."/>
            <person name="Shu S."/>
            <person name="Woodcroft B.J."/>
            <person name="Vervoort M."/>
            <person name="Kosik K.S."/>
            <person name="Manning G."/>
            <person name="Degnan B.M."/>
            <person name="Rokhsar D.S."/>
        </authorList>
    </citation>
    <scope>NUCLEOTIDE SEQUENCE [LARGE SCALE GENOMIC DNA]</scope>
</reference>
<dbReference type="Gene3D" id="3.40.50.300">
    <property type="entry name" value="P-loop containing nucleotide triphosphate hydrolases"/>
    <property type="match status" value="1"/>
</dbReference>
<dbReference type="PROSITE" id="PS51421">
    <property type="entry name" value="RAS"/>
    <property type="match status" value="1"/>
</dbReference>
<dbReference type="InterPro" id="IPR005225">
    <property type="entry name" value="Small_GTP-bd"/>
</dbReference>
<feature type="compositionally biased region" description="Polar residues" evidence="6">
    <location>
        <begin position="1"/>
        <end position="19"/>
    </location>
</feature>
<dbReference type="InterPro" id="IPR018247">
    <property type="entry name" value="EF_Hand_1_Ca_BS"/>
</dbReference>
<dbReference type="PROSITE" id="PS51419">
    <property type="entry name" value="RAB"/>
    <property type="match status" value="1"/>
</dbReference>
<feature type="compositionally biased region" description="Gly residues" evidence="6">
    <location>
        <begin position="154"/>
        <end position="163"/>
    </location>
</feature>
<name>A0AAN0IVP1_AMPQE</name>
<dbReference type="PROSITE" id="PS00018">
    <property type="entry name" value="EF_HAND_1"/>
    <property type="match status" value="1"/>
</dbReference>
<dbReference type="Pfam" id="PF00071">
    <property type="entry name" value="Ras"/>
    <property type="match status" value="1"/>
</dbReference>
<dbReference type="PROSITE" id="PS50222">
    <property type="entry name" value="EF_HAND_2"/>
    <property type="match status" value="1"/>
</dbReference>
<dbReference type="GO" id="GO:0005509">
    <property type="term" value="F:calcium ion binding"/>
    <property type="evidence" value="ECO:0007669"/>
    <property type="project" value="InterPro"/>
</dbReference>
<dbReference type="InterPro" id="IPR027417">
    <property type="entry name" value="P-loop_NTPase"/>
</dbReference>
<dbReference type="InterPro" id="IPR011992">
    <property type="entry name" value="EF-hand-dom_pair"/>
</dbReference>